<keyword evidence="3" id="KW-1185">Reference proteome</keyword>
<gene>
    <name evidence="2" type="ORF">J2T23_002901</name>
</gene>
<dbReference type="InterPro" id="IPR029044">
    <property type="entry name" value="Nucleotide-diphossugar_trans"/>
</dbReference>
<accession>A0AAJ1WGN0</accession>
<evidence type="ECO:0000259" key="1">
    <source>
        <dbReference type="Pfam" id="PF00535"/>
    </source>
</evidence>
<comment type="caution">
    <text evidence="2">The sequence shown here is derived from an EMBL/GenBank/DDBJ whole genome shotgun (WGS) entry which is preliminary data.</text>
</comment>
<dbReference type="PANTHER" id="PTHR43685">
    <property type="entry name" value="GLYCOSYLTRANSFERASE"/>
    <property type="match status" value="1"/>
</dbReference>
<sequence length="360" mass="40406">MNTTFRTAATQLASVGIVVPCHNYARYLPQCLDSVLSQDGVKLQVLVVDDASSDGSSDIAASYARRDERVRVIVHGSNKGHIHTYNQGLSLVEGDYLVLLSADDALAPGSLKRATDILQNKPRVGFSYGPVQVFSDQLPEAPRFQKSGRVRIWSGPRWLQRRSRLMVNCVVSPEVVMRREMYESAGPYNPSLPHTGDMALWMRAAARGDVAFLHGPPAAYYRRHAGNMHRDVFRSGSVEGMLVDLRQRRMTADAVFADMQGKQSVKLHDTARISLAREALRAASRAYTWGLTEEWPVSDLVDFAAGTWPWYKDLSQFSALKRRISRGPEAARHYPPYVATEKFLEIQDRWLVARQKWTGS</sequence>
<dbReference type="RefSeq" id="WP_370871462.1">
    <property type="nucleotide sequence ID" value="NZ_JAUSTB010000010.1"/>
</dbReference>
<dbReference type="Gene3D" id="3.90.550.10">
    <property type="entry name" value="Spore Coat Polysaccharide Biosynthesis Protein SpsA, Chain A"/>
    <property type="match status" value="1"/>
</dbReference>
<organism evidence="2 3">
    <name type="scientific">Pseudarthrobacter niigatensis</name>
    <dbReference type="NCBI Taxonomy" id="369935"/>
    <lineage>
        <taxon>Bacteria</taxon>
        <taxon>Bacillati</taxon>
        <taxon>Actinomycetota</taxon>
        <taxon>Actinomycetes</taxon>
        <taxon>Micrococcales</taxon>
        <taxon>Micrococcaceae</taxon>
        <taxon>Pseudarthrobacter</taxon>
    </lineage>
</organism>
<protein>
    <submittedName>
        <fullName evidence="2">Glycosyltransferase involved in cell wall biosynthesis</fullName>
    </submittedName>
</protein>
<dbReference type="AlphaFoldDB" id="A0AAJ1WGN0"/>
<feature type="domain" description="Glycosyltransferase 2-like" evidence="1">
    <location>
        <begin position="17"/>
        <end position="144"/>
    </location>
</feature>
<dbReference type="InterPro" id="IPR050834">
    <property type="entry name" value="Glycosyltransf_2"/>
</dbReference>
<dbReference type="EMBL" id="JAUSTB010000010">
    <property type="protein sequence ID" value="MDQ0146995.1"/>
    <property type="molecule type" value="Genomic_DNA"/>
</dbReference>
<name>A0AAJ1WGN0_9MICC</name>
<dbReference type="Pfam" id="PF00535">
    <property type="entry name" value="Glycos_transf_2"/>
    <property type="match status" value="1"/>
</dbReference>
<dbReference type="InterPro" id="IPR001173">
    <property type="entry name" value="Glyco_trans_2-like"/>
</dbReference>
<evidence type="ECO:0000313" key="2">
    <source>
        <dbReference type="EMBL" id="MDQ0146995.1"/>
    </source>
</evidence>
<dbReference type="Proteomes" id="UP001239267">
    <property type="component" value="Unassembled WGS sequence"/>
</dbReference>
<dbReference type="SUPFAM" id="SSF53448">
    <property type="entry name" value="Nucleotide-diphospho-sugar transferases"/>
    <property type="match status" value="1"/>
</dbReference>
<dbReference type="PANTHER" id="PTHR43685:SF11">
    <property type="entry name" value="GLYCOSYLTRANSFERASE TAGX-RELATED"/>
    <property type="match status" value="1"/>
</dbReference>
<proteinExistence type="predicted"/>
<reference evidence="2 3" key="1">
    <citation type="submission" date="2023-07" db="EMBL/GenBank/DDBJ databases">
        <title>Sorghum-associated microbial communities from plants grown in Nebraska, USA.</title>
        <authorList>
            <person name="Schachtman D."/>
        </authorList>
    </citation>
    <scope>NUCLEOTIDE SEQUENCE [LARGE SCALE GENOMIC DNA]</scope>
    <source>
        <strain evidence="2 3">DS1001</strain>
    </source>
</reference>
<evidence type="ECO:0000313" key="3">
    <source>
        <dbReference type="Proteomes" id="UP001239267"/>
    </source>
</evidence>